<dbReference type="SUPFAM" id="SSF56801">
    <property type="entry name" value="Acetyl-CoA synthetase-like"/>
    <property type="match status" value="1"/>
</dbReference>
<keyword evidence="4" id="KW-0436">Ligase</keyword>
<keyword evidence="2" id="KW-0067">ATP-binding</keyword>
<protein>
    <submittedName>
        <fullName evidence="4">Long-chain fatty acid--CoA ligase</fullName>
    </submittedName>
</protein>
<dbReference type="CDD" id="cd05907">
    <property type="entry name" value="VL_LC_FACS_like"/>
    <property type="match status" value="1"/>
</dbReference>
<dbReference type="Gene3D" id="3.40.50.12780">
    <property type="entry name" value="N-terminal domain of ligase-like"/>
    <property type="match status" value="1"/>
</dbReference>
<dbReference type="KEGG" id="naj:B1756_09120"/>
<accession>A0A2Z2HRY9</accession>
<dbReference type="GO" id="GO:0016020">
    <property type="term" value="C:membrane"/>
    <property type="evidence" value="ECO:0007669"/>
    <property type="project" value="TreeGrafter"/>
</dbReference>
<gene>
    <name evidence="4" type="ORF">B1756_09120</name>
</gene>
<dbReference type="Proteomes" id="UP000250088">
    <property type="component" value="Chromosome"/>
</dbReference>
<evidence type="ECO:0000313" key="5">
    <source>
        <dbReference type="Proteomes" id="UP000250088"/>
    </source>
</evidence>
<dbReference type="AlphaFoldDB" id="A0A2Z2HRY9"/>
<name>A0A2Z2HRY9_9EURY</name>
<evidence type="ECO:0000259" key="3">
    <source>
        <dbReference type="Pfam" id="PF00501"/>
    </source>
</evidence>
<keyword evidence="5" id="KW-1185">Reference proteome</keyword>
<dbReference type="EMBL" id="CP019893">
    <property type="protein sequence ID" value="ARS89879.1"/>
    <property type="molecule type" value="Genomic_DNA"/>
</dbReference>
<dbReference type="GeneID" id="32894238"/>
<reference evidence="5" key="1">
    <citation type="submission" date="2017-02" db="EMBL/GenBank/DDBJ databases">
        <title>Natronthermophilus aegyptiacus gen. nov.,sp. nov., an aerobic, extremely halophilic alkalithermophilic archaeon isolated from the athalassohaline Wadi An Natrun, Egypt.</title>
        <authorList>
            <person name="Zhao B."/>
        </authorList>
    </citation>
    <scope>NUCLEOTIDE SEQUENCE [LARGE SCALE GENOMIC DNA]</scope>
    <source>
        <strain evidence="5">JW/NM-HA 15</strain>
    </source>
</reference>
<proteinExistence type="predicted"/>
<dbReference type="GO" id="GO:0004467">
    <property type="term" value="F:long-chain fatty acid-CoA ligase activity"/>
    <property type="evidence" value="ECO:0007669"/>
    <property type="project" value="TreeGrafter"/>
</dbReference>
<dbReference type="InterPro" id="IPR020845">
    <property type="entry name" value="AMP-binding_CS"/>
</dbReference>
<feature type="domain" description="AMP-dependent synthetase/ligase" evidence="3">
    <location>
        <begin position="27"/>
        <end position="473"/>
    </location>
</feature>
<dbReference type="PROSITE" id="PS00455">
    <property type="entry name" value="AMP_BINDING"/>
    <property type="match status" value="1"/>
</dbReference>
<evidence type="ECO:0000313" key="4">
    <source>
        <dbReference type="EMBL" id="ARS89879.1"/>
    </source>
</evidence>
<dbReference type="Pfam" id="PF00501">
    <property type="entry name" value="AMP-binding"/>
    <property type="match status" value="1"/>
</dbReference>
<dbReference type="GO" id="GO:0005524">
    <property type="term" value="F:ATP binding"/>
    <property type="evidence" value="ECO:0007669"/>
    <property type="project" value="UniProtKB-KW"/>
</dbReference>
<dbReference type="InterPro" id="IPR000873">
    <property type="entry name" value="AMP-dep_synth/lig_dom"/>
</dbReference>
<dbReference type="Pfam" id="PF23562">
    <property type="entry name" value="AMP-binding_C_3"/>
    <property type="match status" value="1"/>
</dbReference>
<dbReference type="InterPro" id="IPR042099">
    <property type="entry name" value="ANL_N_sf"/>
</dbReference>
<sequence>MNWREAERNHDDEVIGETNLARMYEDAAERYGDRRAQLYKGGIYDRSLTDAVVPEAPPGEFAPISYAEMRDIVRNLSAGFHDLGVEKGDRVGIFANTRMEWAQTDFALLSLGAVITTVYTSSSPEQVQYLLDDPDASAVVVENEELLERVLAVEDDLDLEFIVSMDELSGYDDRDDIYTLEEIYHRGRECFDLEAYQERIDAVDLDDLASLIYTSGTTGKPKGVQLTHWNFRSNVNAIRKRYGPRPDKDDDVPVIDEESVAVAYLPLAHVFERTAGHFVRFSSGVAVGYAESPDTLQEDFATVQPTEATSVPRVYEKIYDAIREQASESGVKRKIFEWATDVGVEYQRADSPGAILELKRSLADKLVFSSVREALGGEIELLISGGGSLSPELCQLYHAMGLPIFEGYGLTETSPVVTTNPPEAAKTGTIGPALENVEVKVDESVVDQAPFEDDPGEVGELLVKGPNVTEGYWNRPSATDRSFTEDGFFRTGDVVHIRPDGYLEFRDRLKQLVVLSTGKNVAPGPIEDKFAASEIVEQAMVVGNDEKFIGALLVPNTDHIRNWADEEGIDLPDDPDAMCDHERVREYIQDEVDRVNEHFEKHETIKQFELVPQEFTEENEMLTPTMKKKRRVILDEFEDRVERIYADA</sequence>
<dbReference type="PANTHER" id="PTHR43272">
    <property type="entry name" value="LONG-CHAIN-FATTY-ACID--COA LIGASE"/>
    <property type="match status" value="1"/>
</dbReference>
<keyword evidence="1" id="KW-0547">Nucleotide-binding</keyword>
<dbReference type="OrthoDB" id="70225at2157"/>
<dbReference type="PANTHER" id="PTHR43272:SF33">
    <property type="entry name" value="AMP-BINDING DOMAIN-CONTAINING PROTEIN-RELATED"/>
    <property type="match status" value="1"/>
</dbReference>
<evidence type="ECO:0000256" key="2">
    <source>
        <dbReference type="ARBA" id="ARBA00022840"/>
    </source>
</evidence>
<organism evidence="4 5">
    <name type="scientific">Natrarchaeobaculum aegyptiacum</name>
    <dbReference type="NCBI Taxonomy" id="745377"/>
    <lineage>
        <taxon>Archaea</taxon>
        <taxon>Methanobacteriati</taxon>
        <taxon>Methanobacteriota</taxon>
        <taxon>Stenosarchaea group</taxon>
        <taxon>Halobacteria</taxon>
        <taxon>Halobacteriales</taxon>
        <taxon>Natrialbaceae</taxon>
        <taxon>Natrarchaeobaculum</taxon>
    </lineage>
</organism>
<evidence type="ECO:0000256" key="1">
    <source>
        <dbReference type="ARBA" id="ARBA00022741"/>
    </source>
</evidence>
<dbReference type="RefSeq" id="WP_086888257.1">
    <property type="nucleotide sequence ID" value="NZ_CP019893.1"/>
</dbReference>